<dbReference type="InterPro" id="IPR019328">
    <property type="entry name" value="PIGH-H_dom"/>
</dbReference>
<evidence type="ECO:0000313" key="4">
    <source>
        <dbReference type="Proteomes" id="UP001176521"/>
    </source>
</evidence>
<feature type="non-terminal residue" evidence="3">
    <location>
        <position position="188"/>
    </location>
</feature>
<gene>
    <name evidence="3" type="ORF">OC842_006940</name>
</gene>
<evidence type="ECO:0000259" key="2">
    <source>
        <dbReference type="Pfam" id="PF10181"/>
    </source>
</evidence>
<sequence>MDAAGRRSPTQQRHAHGGRVLSVERRRDGSVRLELSKDTGANGNLDASVMRYPATALAAALVLLCTWPGPIVAEELFVIHDLGIQHGVIRANPALTCIGTAFFSQPHLGRRTSTRLIPRDEIMDVVVHEAFRRWSIVSYIAVLTVSDYPTCAGGPDGFERSPAQPDGGAGNGLLDMALQPGGHGGVIV</sequence>
<name>A0AAN6JMX0_9BASI</name>
<evidence type="ECO:0000256" key="1">
    <source>
        <dbReference type="SAM" id="MobiDB-lite"/>
    </source>
</evidence>
<dbReference type="Pfam" id="PF10181">
    <property type="entry name" value="PIG-H"/>
    <property type="match status" value="1"/>
</dbReference>
<proteinExistence type="predicted"/>
<feature type="domain" description="Phosphatidylinositol N-acetylglucosaminyltransferase subunit H conserved" evidence="2">
    <location>
        <begin position="76"/>
        <end position="144"/>
    </location>
</feature>
<comment type="caution">
    <text evidence="3">The sequence shown here is derived from an EMBL/GenBank/DDBJ whole genome shotgun (WGS) entry which is preliminary data.</text>
</comment>
<reference evidence="3" key="1">
    <citation type="journal article" date="2023" name="PhytoFront">
        <title>Draft Genome Resources of Seven Strains of Tilletia horrida, Causal Agent of Kernel Smut of Rice.</title>
        <authorList>
            <person name="Khanal S."/>
            <person name="Antony Babu S."/>
            <person name="Zhou X.G."/>
        </authorList>
    </citation>
    <scope>NUCLEOTIDE SEQUENCE</scope>
    <source>
        <strain evidence="3">TX3</strain>
    </source>
</reference>
<evidence type="ECO:0000313" key="3">
    <source>
        <dbReference type="EMBL" id="KAK0520941.1"/>
    </source>
</evidence>
<organism evidence="3 4">
    <name type="scientific">Tilletia horrida</name>
    <dbReference type="NCBI Taxonomy" id="155126"/>
    <lineage>
        <taxon>Eukaryota</taxon>
        <taxon>Fungi</taxon>
        <taxon>Dikarya</taxon>
        <taxon>Basidiomycota</taxon>
        <taxon>Ustilaginomycotina</taxon>
        <taxon>Exobasidiomycetes</taxon>
        <taxon>Tilletiales</taxon>
        <taxon>Tilletiaceae</taxon>
        <taxon>Tilletia</taxon>
    </lineage>
</organism>
<feature type="region of interest" description="Disordered" evidence="1">
    <location>
        <begin position="1"/>
        <end position="21"/>
    </location>
</feature>
<dbReference type="EMBL" id="JAPDMQ010000727">
    <property type="protein sequence ID" value="KAK0520941.1"/>
    <property type="molecule type" value="Genomic_DNA"/>
</dbReference>
<dbReference type="Proteomes" id="UP001176521">
    <property type="component" value="Unassembled WGS sequence"/>
</dbReference>
<protein>
    <recommendedName>
        <fullName evidence="2">Phosphatidylinositol N-acetylglucosaminyltransferase subunit H conserved domain-containing protein</fullName>
    </recommendedName>
</protein>
<keyword evidence="4" id="KW-1185">Reference proteome</keyword>
<dbReference type="AlphaFoldDB" id="A0AAN6JMX0"/>
<accession>A0AAN6JMX0</accession>